<comment type="caution">
    <text evidence="2">The sequence shown here is derived from an EMBL/GenBank/DDBJ whole genome shotgun (WGS) entry which is preliminary data.</text>
</comment>
<accession>A0A9W9Z8K3</accession>
<keyword evidence="3" id="KW-1185">Reference proteome</keyword>
<reference evidence="2" key="1">
    <citation type="submission" date="2023-01" db="EMBL/GenBank/DDBJ databases">
        <title>Genome assembly of the deep-sea coral Lophelia pertusa.</title>
        <authorList>
            <person name="Herrera S."/>
            <person name="Cordes E."/>
        </authorList>
    </citation>
    <scope>NUCLEOTIDE SEQUENCE</scope>
    <source>
        <strain evidence="2">USNM1676648</strain>
        <tissue evidence="2">Polyp</tissue>
    </source>
</reference>
<proteinExistence type="predicted"/>
<dbReference type="AlphaFoldDB" id="A0A9W9Z8K3"/>
<feature type="chain" id="PRO_5040743759" evidence="1">
    <location>
        <begin position="20"/>
        <end position="191"/>
    </location>
</feature>
<protein>
    <submittedName>
        <fullName evidence="2">Uncharacterized protein</fullName>
    </submittedName>
</protein>
<evidence type="ECO:0000256" key="1">
    <source>
        <dbReference type="SAM" id="SignalP"/>
    </source>
</evidence>
<evidence type="ECO:0000313" key="2">
    <source>
        <dbReference type="EMBL" id="KAJ7375504.1"/>
    </source>
</evidence>
<evidence type="ECO:0000313" key="3">
    <source>
        <dbReference type="Proteomes" id="UP001163046"/>
    </source>
</evidence>
<dbReference type="EMBL" id="MU826826">
    <property type="protein sequence ID" value="KAJ7375504.1"/>
    <property type="molecule type" value="Genomic_DNA"/>
</dbReference>
<organism evidence="2 3">
    <name type="scientific">Desmophyllum pertusum</name>
    <dbReference type="NCBI Taxonomy" id="174260"/>
    <lineage>
        <taxon>Eukaryota</taxon>
        <taxon>Metazoa</taxon>
        <taxon>Cnidaria</taxon>
        <taxon>Anthozoa</taxon>
        <taxon>Hexacorallia</taxon>
        <taxon>Scleractinia</taxon>
        <taxon>Caryophylliina</taxon>
        <taxon>Caryophylliidae</taxon>
        <taxon>Desmophyllum</taxon>
    </lineage>
</organism>
<name>A0A9W9Z8K3_9CNID</name>
<sequence length="191" mass="22305">MENQTIVLILALFMGVTLAYDSQEPPGTDGLIRKRSMPRKWSLFEPSFERSRKTSDELQRRKLPYKATTGIDVITSEDEYDEYEAVCKEKQVPANLENVIIGRRVFTPTTKYEYTCKEQHELPEDLQEGGEIIENKWHQICIGEHAYCFTKTRSITVIYSGRSGRSPPFVIRRRKELRMGCECRYAQVKKR</sequence>
<gene>
    <name evidence="2" type="ORF">OS493_002278</name>
</gene>
<dbReference type="Proteomes" id="UP001163046">
    <property type="component" value="Unassembled WGS sequence"/>
</dbReference>
<feature type="signal peptide" evidence="1">
    <location>
        <begin position="1"/>
        <end position="19"/>
    </location>
</feature>
<keyword evidence="1" id="KW-0732">Signal</keyword>